<dbReference type="InterPro" id="IPR003114">
    <property type="entry name" value="Phox_assoc"/>
</dbReference>
<protein>
    <recommendedName>
        <fullName evidence="8">PX domain-containing protein</fullName>
    </recommendedName>
</protein>
<reference evidence="6 7" key="1">
    <citation type="journal article" date="2024" name="Nat. Commun.">
        <title>Phylogenomics reveals the evolutionary origins of lichenization in chlorophyte algae.</title>
        <authorList>
            <person name="Puginier C."/>
            <person name="Libourel C."/>
            <person name="Otte J."/>
            <person name="Skaloud P."/>
            <person name="Haon M."/>
            <person name="Grisel S."/>
            <person name="Petersen M."/>
            <person name="Berrin J.G."/>
            <person name="Delaux P.M."/>
            <person name="Dal Grande F."/>
            <person name="Keller J."/>
        </authorList>
    </citation>
    <scope>NUCLEOTIDE SEQUENCE [LARGE SCALE GENOMIC DNA]</scope>
    <source>
        <strain evidence="6 7">SAG 2145</strain>
    </source>
</reference>
<dbReference type="SMART" id="SM00312">
    <property type="entry name" value="PX"/>
    <property type="match status" value="1"/>
</dbReference>
<gene>
    <name evidence="6" type="ORF">WJX74_006496</name>
</gene>
<dbReference type="InterPro" id="IPR051837">
    <property type="entry name" value="SortingNexin/PXDomain-PKLike"/>
</dbReference>
<dbReference type="GO" id="GO:0035091">
    <property type="term" value="F:phosphatidylinositol binding"/>
    <property type="evidence" value="ECO:0007669"/>
    <property type="project" value="InterPro"/>
</dbReference>
<evidence type="ECO:0000256" key="2">
    <source>
        <dbReference type="ARBA" id="ARBA00022490"/>
    </source>
</evidence>
<name>A0AAW1RSN9_9CHLO</name>
<comment type="subcellular location">
    <subcellularLocation>
        <location evidence="1">Cytoplasm</location>
    </subcellularLocation>
</comment>
<feature type="region of interest" description="Disordered" evidence="3">
    <location>
        <begin position="352"/>
        <end position="392"/>
    </location>
</feature>
<dbReference type="InterPro" id="IPR036871">
    <property type="entry name" value="PX_dom_sf"/>
</dbReference>
<dbReference type="PANTHER" id="PTHR22999:SF23">
    <property type="entry name" value="SORTING NEXIN-16"/>
    <property type="match status" value="1"/>
</dbReference>
<evidence type="ECO:0000313" key="7">
    <source>
        <dbReference type="Proteomes" id="UP001438707"/>
    </source>
</evidence>
<proteinExistence type="predicted"/>
<evidence type="ECO:0000256" key="1">
    <source>
        <dbReference type="ARBA" id="ARBA00004496"/>
    </source>
</evidence>
<evidence type="ECO:0000313" key="6">
    <source>
        <dbReference type="EMBL" id="KAK9836709.1"/>
    </source>
</evidence>
<feature type="region of interest" description="Disordered" evidence="3">
    <location>
        <begin position="79"/>
        <end position="111"/>
    </location>
</feature>
<keyword evidence="2" id="KW-0963">Cytoplasm</keyword>
<evidence type="ECO:0000256" key="3">
    <source>
        <dbReference type="SAM" id="MobiDB-lite"/>
    </source>
</evidence>
<dbReference type="Proteomes" id="UP001438707">
    <property type="component" value="Unassembled WGS sequence"/>
</dbReference>
<dbReference type="SMART" id="SM00313">
    <property type="entry name" value="PXA"/>
    <property type="match status" value="1"/>
</dbReference>
<keyword evidence="7" id="KW-1185">Reference proteome</keyword>
<dbReference type="EMBL" id="JALJOS010000007">
    <property type="protein sequence ID" value="KAK9836709.1"/>
    <property type="molecule type" value="Genomic_DNA"/>
</dbReference>
<comment type="caution">
    <text evidence="6">The sequence shown here is derived from an EMBL/GenBank/DDBJ whole genome shotgun (WGS) entry which is preliminary data.</text>
</comment>
<dbReference type="SUPFAM" id="SSF64268">
    <property type="entry name" value="PX domain"/>
    <property type="match status" value="1"/>
</dbReference>
<sequence>MHSMPVSPTSKATGSSPELKLVQGCFEQVAKICFLAGLLAFGLTMTSSSMLLNIPVALASVTLVHWLMSKTEDRISKYHHGRKANQPGAAETHDASAKPAVDAHKRRRAPEHAWKSRVKAPVAEHAWETLCNSIVQEFIYDIWYAHITPDRDFPREIRHILNWGFGELAARARRLELADLRKMLLRDLSELLMVQIELFRQTRESIVQGLGEGAFRGMTVAARERAFVQELKADGNLHPALYSHNDSSPALLGHYRVLRHISDGMMQHMLERADYQQAGVRAAGRELLASCVLRQLILFFTPHNANKVVLSLLQERVRQSGVEPDAALAKKPHALKARWDFQQRCRDNAALEEATSPAARRAHNKQPATSMQPRSSPSTPPQTPVAATAGRSGADALLRRSASHGDLQTISPTATAEAAVGESGLLAANAAPLNGHLSHSTGKLNAHLGLPPEPEEGFRGRPRAKVVAADLKSEAGRDFVTYKVRVADDVAEWTVSRRFRNFEALHSRLRQACTQYTGRLPPKQLGFGTSQSVQFVEQRRTLLDAYLQYIVADPVLASSPDVFEFLSAWSDIYSADAESSFLKAFATPFTDVKTSMRRAMEDLDDRRRQASQS</sequence>
<evidence type="ECO:0000259" key="5">
    <source>
        <dbReference type="PROSITE" id="PS51207"/>
    </source>
</evidence>
<feature type="domain" description="PX" evidence="4">
    <location>
        <begin position="460"/>
        <end position="573"/>
    </location>
</feature>
<accession>A0AAW1RSN9</accession>
<feature type="domain" description="PXA" evidence="5">
    <location>
        <begin position="120"/>
        <end position="317"/>
    </location>
</feature>
<dbReference type="CDD" id="cd06093">
    <property type="entry name" value="PX_domain"/>
    <property type="match status" value="1"/>
</dbReference>
<dbReference type="Pfam" id="PF00787">
    <property type="entry name" value="PX"/>
    <property type="match status" value="1"/>
</dbReference>
<organism evidence="6 7">
    <name type="scientific">Apatococcus lobatus</name>
    <dbReference type="NCBI Taxonomy" id="904363"/>
    <lineage>
        <taxon>Eukaryota</taxon>
        <taxon>Viridiplantae</taxon>
        <taxon>Chlorophyta</taxon>
        <taxon>core chlorophytes</taxon>
        <taxon>Trebouxiophyceae</taxon>
        <taxon>Chlorellales</taxon>
        <taxon>Chlorellaceae</taxon>
        <taxon>Apatococcus</taxon>
    </lineage>
</organism>
<dbReference type="PANTHER" id="PTHR22999">
    <property type="entry name" value="PX SERINE/THREONINE KINASE PXK"/>
    <property type="match status" value="1"/>
</dbReference>
<evidence type="ECO:0008006" key="8">
    <source>
        <dbReference type="Google" id="ProtNLM"/>
    </source>
</evidence>
<dbReference type="GO" id="GO:0005768">
    <property type="term" value="C:endosome"/>
    <property type="evidence" value="ECO:0007669"/>
    <property type="project" value="UniProtKB-ARBA"/>
</dbReference>
<dbReference type="Gene3D" id="3.30.1520.10">
    <property type="entry name" value="Phox-like domain"/>
    <property type="match status" value="1"/>
</dbReference>
<dbReference type="AlphaFoldDB" id="A0AAW1RSN9"/>
<evidence type="ECO:0000259" key="4">
    <source>
        <dbReference type="PROSITE" id="PS50195"/>
    </source>
</evidence>
<dbReference type="Pfam" id="PF02194">
    <property type="entry name" value="PXA"/>
    <property type="match status" value="1"/>
</dbReference>
<dbReference type="InterPro" id="IPR001683">
    <property type="entry name" value="PX_dom"/>
</dbReference>
<dbReference type="PROSITE" id="PS50195">
    <property type="entry name" value="PX"/>
    <property type="match status" value="1"/>
</dbReference>
<dbReference type="PROSITE" id="PS51207">
    <property type="entry name" value="PXA"/>
    <property type="match status" value="1"/>
</dbReference>